<dbReference type="EMBL" id="CAKKLH010000321">
    <property type="protein sequence ID" value="CAH0112041.1"/>
    <property type="molecule type" value="Genomic_DNA"/>
</dbReference>
<proteinExistence type="predicted"/>
<protein>
    <recommendedName>
        <fullName evidence="3">MULE transposase domain-containing protein</fullName>
    </recommendedName>
</protein>
<gene>
    <name evidence="1" type="ORF">DGAL_LOCUS15748</name>
</gene>
<sequence>MLQLWTIHGFLKVWNAPKKRYELKQVPLLYVLMSRRTAGDYKAVLKFIKDKIFKKKFALQEVVGDFEKAVWRAVQDVFSGVTIKGCGFHWSQCLLRKIKNIGMTKLFREHEGVRSICKQLMSLNLIPWQKVQLCWENLVQQGKDLKLKRCDAEKLIKFLKYVKFYWIQNNTWPPSTWCVFMQSIRTNNDTEGWHTRLHKLAGLLNQSGMNLYSLIELLHHDACSLDLNLQHRTLRRQRVGSRLVNSKIFDLWMTYNDSDNGFSTMDLLLKLSKVHCAKFSLKKNVDDQRVEPDDFNFDD</sequence>
<evidence type="ECO:0000313" key="1">
    <source>
        <dbReference type="EMBL" id="CAH0112041.1"/>
    </source>
</evidence>
<evidence type="ECO:0008006" key="3">
    <source>
        <dbReference type="Google" id="ProtNLM"/>
    </source>
</evidence>
<comment type="caution">
    <text evidence="1">The sequence shown here is derived from an EMBL/GenBank/DDBJ whole genome shotgun (WGS) entry which is preliminary data.</text>
</comment>
<organism evidence="1 2">
    <name type="scientific">Daphnia galeata</name>
    <dbReference type="NCBI Taxonomy" id="27404"/>
    <lineage>
        <taxon>Eukaryota</taxon>
        <taxon>Metazoa</taxon>
        <taxon>Ecdysozoa</taxon>
        <taxon>Arthropoda</taxon>
        <taxon>Crustacea</taxon>
        <taxon>Branchiopoda</taxon>
        <taxon>Diplostraca</taxon>
        <taxon>Cladocera</taxon>
        <taxon>Anomopoda</taxon>
        <taxon>Daphniidae</taxon>
        <taxon>Daphnia</taxon>
    </lineage>
</organism>
<dbReference type="AlphaFoldDB" id="A0A8J2S2L8"/>
<dbReference type="OrthoDB" id="6358008at2759"/>
<evidence type="ECO:0000313" key="2">
    <source>
        <dbReference type="Proteomes" id="UP000789390"/>
    </source>
</evidence>
<keyword evidence="2" id="KW-1185">Reference proteome</keyword>
<reference evidence="1" key="1">
    <citation type="submission" date="2021-11" db="EMBL/GenBank/DDBJ databases">
        <authorList>
            <person name="Schell T."/>
        </authorList>
    </citation>
    <scope>NUCLEOTIDE SEQUENCE</scope>
    <source>
        <strain evidence="1">M5</strain>
    </source>
</reference>
<name>A0A8J2S2L8_9CRUS</name>
<accession>A0A8J2S2L8</accession>
<dbReference type="Proteomes" id="UP000789390">
    <property type="component" value="Unassembled WGS sequence"/>
</dbReference>